<evidence type="ECO:0000256" key="1">
    <source>
        <dbReference type="PROSITE-ProRule" id="PRU00571"/>
    </source>
</evidence>
<keyword evidence="4" id="KW-1185">Reference proteome</keyword>
<dbReference type="InterPro" id="IPR041139">
    <property type="entry name" value="MVP_rep_dom"/>
</dbReference>
<dbReference type="KEGG" id="aqu:109593088"/>
<dbReference type="FunFam" id="2.30.30.550:FF:000001">
    <property type="entry name" value="major vault protein-like"/>
    <property type="match status" value="1"/>
</dbReference>
<keyword evidence="1" id="KW-0963">Cytoplasm</keyword>
<dbReference type="PANTHER" id="PTHR14165:SF16">
    <property type="entry name" value="MAJOR VAULT PROTEIN"/>
    <property type="match status" value="1"/>
</dbReference>
<feature type="repeat" description="MVP" evidence="1">
    <location>
        <begin position="41"/>
        <end position="94"/>
    </location>
</feature>
<dbReference type="PANTHER" id="PTHR14165">
    <property type="entry name" value="MAJOR VAULT PROTEIN"/>
    <property type="match status" value="1"/>
</dbReference>
<proteinExistence type="predicted"/>
<dbReference type="Pfam" id="PF01505">
    <property type="entry name" value="Vault"/>
    <property type="match status" value="2"/>
</dbReference>
<dbReference type="InterPro" id="IPR043023">
    <property type="entry name" value="MVP_rep_sf"/>
</dbReference>
<dbReference type="InterPro" id="IPR039059">
    <property type="entry name" value="MVP"/>
</dbReference>
<protein>
    <recommendedName>
        <fullName evidence="2">Major vault protein repeat domain-containing protein</fullName>
    </recommendedName>
</protein>
<dbReference type="AlphaFoldDB" id="A0AAN0K3G4"/>
<feature type="domain" description="Major vault protein repeat" evidence="2">
    <location>
        <begin position="92"/>
        <end position="122"/>
    </location>
</feature>
<dbReference type="GeneID" id="109593088"/>
<evidence type="ECO:0000313" key="4">
    <source>
        <dbReference type="Proteomes" id="UP000007879"/>
    </source>
</evidence>
<accession>A0AAN0K3G4</accession>
<dbReference type="EnsemblMetazoa" id="XM_020008332.1">
    <property type="protein sequence ID" value="XP_019863891.1"/>
    <property type="gene ID" value="LOC109593088"/>
</dbReference>
<dbReference type="RefSeq" id="XP_019863891.1">
    <property type="nucleotide sequence ID" value="XM_020008332.1"/>
</dbReference>
<evidence type="ECO:0000313" key="3">
    <source>
        <dbReference type="EnsemblMetazoa" id="XP_019863891.1"/>
    </source>
</evidence>
<feature type="domain" description="Major vault protein repeat" evidence="2">
    <location>
        <begin position="39"/>
        <end position="78"/>
    </location>
</feature>
<evidence type="ECO:0000259" key="2">
    <source>
        <dbReference type="Pfam" id="PF01505"/>
    </source>
</evidence>
<comment type="subcellular location">
    <subcellularLocation>
        <location evidence="1">Cytoplasm</location>
    </subcellularLocation>
</comment>
<dbReference type="PROSITE" id="PS51224">
    <property type="entry name" value="MVP"/>
    <property type="match status" value="1"/>
</dbReference>
<name>A0AAN0K3G4_AMPQE</name>
<dbReference type="Gene3D" id="2.30.30.550">
    <property type="entry name" value="Major Vault Protein repeat"/>
    <property type="match status" value="2"/>
</dbReference>
<reference evidence="4" key="1">
    <citation type="journal article" date="2010" name="Nature">
        <title>The Amphimedon queenslandica genome and the evolution of animal complexity.</title>
        <authorList>
            <person name="Srivastava M."/>
            <person name="Simakov O."/>
            <person name="Chapman J."/>
            <person name="Fahey B."/>
            <person name="Gauthier M.E."/>
            <person name="Mitros T."/>
            <person name="Richards G.S."/>
            <person name="Conaco C."/>
            <person name="Dacre M."/>
            <person name="Hellsten U."/>
            <person name="Larroux C."/>
            <person name="Putnam N.H."/>
            <person name="Stanke M."/>
            <person name="Adamska M."/>
            <person name="Darling A."/>
            <person name="Degnan S.M."/>
            <person name="Oakley T.H."/>
            <person name="Plachetzki D.C."/>
            <person name="Zhai Y."/>
            <person name="Adamski M."/>
            <person name="Calcino A."/>
            <person name="Cummins S.F."/>
            <person name="Goodstein D.M."/>
            <person name="Harris C."/>
            <person name="Jackson D.J."/>
            <person name="Leys S.P."/>
            <person name="Shu S."/>
            <person name="Woodcroft B.J."/>
            <person name="Vervoort M."/>
            <person name="Kosik K.S."/>
            <person name="Manning G."/>
            <person name="Degnan B.M."/>
            <person name="Rokhsar D.S."/>
        </authorList>
    </citation>
    <scope>NUCLEOTIDE SEQUENCE [LARGE SCALE GENOMIC DNA]</scope>
</reference>
<dbReference type="GO" id="GO:0005737">
    <property type="term" value="C:cytoplasm"/>
    <property type="evidence" value="ECO:0007669"/>
    <property type="project" value="UniProtKB-SubCell"/>
</dbReference>
<organism evidence="3 4">
    <name type="scientific">Amphimedon queenslandica</name>
    <name type="common">Sponge</name>
    <dbReference type="NCBI Taxonomy" id="400682"/>
    <lineage>
        <taxon>Eukaryota</taxon>
        <taxon>Metazoa</taxon>
        <taxon>Porifera</taxon>
        <taxon>Demospongiae</taxon>
        <taxon>Heteroscleromorpha</taxon>
        <taxon>Haplosclerida</taxon>
        <taxon>Niphatidae</taxon>
        <taxon>Amphimedon</taxon>
    </lineage>
</organism>
<dbReference type="InterPro" id="IPR002499">
    <property type="entry name" value="Vault_N"/>
</dbReference>
<reference evidence="3" key="2">
    <citation type="submission" date="2024-06" db="UniProtKB">
        <authorList>
            <consortium name="EnsemblMetazoa"/>
        </authorList>
    </citation>
    <scope>IDENTIFICATION</scope>
</reference>
<sequence>MKYEYKEGDIFINLFHSSSCLLSLSPLDYSRAIKRLPTIKADHGIHLSALVDMEETDTAPARKAGDEWQLRGPLTYLPKPEEQVVKMVSPIIITPGHAVRLRARQAFTDAKGIYRCTGEEWLEGYWSLST</sequence>
<dbReference type="GO" id="GO:1990904">
    <property type="term" value="C:ribonucleoprotein complex"/>
    <property type="evidence" value="ECO:0007669"/>
    <property type="project" value="UniProtKB-UniRule"/>
</dbReference>
<dbReference type="GO" id="GO:0005634">
    <property type="term" value="C:nucleus"/>
    <property type="evidence" value="ECO:0007669"/>
    <property type="project" value="TreeGrafter"/>
</dbReference>
<dbReference type="Proteomes" id="UP000007879">
    <property type="component" value="Unassembled WGS sequence"/>
</dbReference>
<keyword evidence="1" id="KW-0687">Ribonucleoprotein</keyword>